<dbReference type="GO" id="GO:0030430">
    <property type="term" value="C:host cell cytoplasm"/>
    <property type="evidence" value="ECO:0007669"/>
    <property type="project" value="UniProtKB-SubCell"/>
</dbReference>
<organismHost>
    <name type="scientific">Cercopithecidae</name>
    <name type="common">Old World monkeys</name>
    <dbReference type="NCBI Taxonomy" id="9527"/>
</organismHost>
<proteinExistence type="inferred from homology"/>
<evidence type="ECO:0000256" key="13">
    <source>
        <dbReference type="ARBA" id="ARBA00023200"/>
    </source>
</evidence>
<dbReference type="GO" id="GO:0044423">
    <property type="term" value="C:virion component"/>
    <property type="evidence" value="ECO:0007669"/>
    <property type="project" value="UniProtKB-KW"/>
</dbReference>
<accession>A0A075E6U8</accession>
<keyword evidence="9" id="KW-0832">Ubl conjugation</keyword>
<evidence type="ECO:0000256" key="10">
    <source>
        <dbReference type="ARBA" id="ARBA00022844"/>
    </source>
</evidence>
<dbReference type="InterPro" id="IPR000475">
    <property type="entry name" value="Vif"/>
</dbReference>
<keyword evidence="11" id="KW-1043">Host membrane</keyword>
<keyword evidence="10" id="KW-0946">Virion</keyword>
<keyword evidence="5" id="KW-1032">Host cell membrane</keyword>
<dbReference type="EMBL" id="KF304708">
    <property type="protein sequence ID" value="AIC80868.1"/>
    <property type="molecule type" value="Genomic_DNA"/>
</dbReference>
<protein>
    <submittedName>
        <fullName evidence="14">Vif</fullName>
    </submittedName>
</protein>
<evidence type="ECO:0000256" key="8">
    <source>
        <dbReference type="ARBA" id="ARBA00022786"/>
    </source>
</evidence>
<evidence type="ECO:0000256" key="1">
    <source>
        <dbReference type="ARBA" id="ARBA00004192"/>
    </source>
</evidence>
<dbReference type="GO" id="GO:0020002">
    <property type="term" value="C:host cell plasma membrane"/>
    <property type="evidence" value="ECO:0007669"/>
    <property type="project" value="UniProtKB-SubCell"/>
</dbReference>
<evidence type="ECO:0000256" key="4">
    <source>
        <dbReference type="ARBA" id="ARBA00006372"/>
    </source>
</evidence>
<comment type="subcellular location">
    <subcellularLocation>
        <location evidence="3">Host cell membrane</location>
        <topology evidence="3">Peripheral membrane protein</topology>
        <orientation evidence="3">Cytoplasmic side</orientation>
    </subcellularLocation>
    <subcellularLocation>
        <location evidence="1">Host cytoplasm</location>
    </subcellularLocation>
    <subcellularLocation>
        <location evidence="2">Virion</location>
    </subcellularLocation>
</comment>
<evidence type="ECO:0000256" key="6">
    <source>
        <dbReference type="ARBA" id="ARBA00022553"/>
    </source>
</evidence>
<evidence type="ECO:0000256" key="2">
    <source>
        <dbReference type="ARBA" id="ARBA00004328"/>
    </source>
</evidence>
<comment type="similarity">
    <text evidence="4">Belongs to the primate lentivirus group Vif protein family.</text>
</comment>
<evidence type="ECO:0000313" key="14">
    <source>
        <dbReference type="EMBL" id="AIC80868.1"/>
    </source>
</evidence>
<dbReference type="Pfam" id="PF00559">
    <property type="entry name" value="Vif"/>
    <property type="match status" value="1"/>
</dbReference>
<evidence type="ECO:0000256" key="9">
    <source>
        <dbReference type="ARBA" id="ARBA00022843"/>
    </source>
</evidence>
<dbReference type="GO" id="GO:0019058">
    <property type="term" value="P:viral life cycle"/>
    <property type="evidence" value="ECO:0007669"/>
    <property type="project" value="InterPro"/>
</dbReference>
<organism evidence="14">
    <name type="scientific">Simian immunodeficiency virus</name>
    <name type="common">SIV</name>
    <dbReference type="NCBI Taxonomy" id="11723"/>
    <lineage>
        <taxon>Viruses</taxon>
        <taxon>Riboviria</taxon>
        <taxon>Pararnavirae</taxon>
        <taxon>Artverviricota</taxon>
        <taxon>Revtraviricetes</taxon>
        <taxon>Ortervirales</taxon>
        <taxon>Retroviridae</taxon>
        <taxon>Orthoretrovirinae</taxon>
        <taxon>Lentivirus</taxon>
        <taxon>Lentivirus simimdef</taxon>
    </lineage>
</organism>
<keyword evidence="12" id="KW-0472">Membrane</keyword>
<evidence type="ECO:0000256" key="11">
    <source>
        <dbReference type="ARBA" id="ARBA00022870"/>
    </source>
</evidence>
<evidence type="ECO:0000256" key="3">
    <source>
        <dbReference type="ARBA" id="ARBA00004501"/>
    </source>
</evidence>
<evidence type="ECO:0000256" key="7">
    <source>
        <dbReference type="ARBA" id="ARBA00022581"/>
    </source>
</evidence>
<organismHost>
    <name type="scientific">Pan troglodytes</name>
    <name type="common">Chimpanzee</name>
    <dbReference type="NCBI Taxonomy" id="9598"/>
</organismHost>
<evidence type="ECO:0000256" key="5">
    <source>
        <dbReference type="ARBA" id="ARBA00022511"/>
    </source>
</evidence>
<name>A0A075E6U8_SIV</name>
<keyword evidence="8" id="KW-0833">Ubl conjugation pathway</keyword>
<sequence>MAPRKMWVVSPIQVTTERHLDWLIRCTKYHILSGQTPWSYVHAYQLQHQRFSQNKIRIPLTQETTEREKVSTHIEITILWDVTNVGPASLSKSTYYEQSYILEWVYKRNRKGGRETDTVWYHTHLTVGLAMRMIHYKYFSCFQEEDIRRAIRGEQLLGHCQHQQAHFSKVGTPLTLEKLAFLAYIKHYGKSTPLTYSPMALQACSHNHATGSGGHVGGKRRGRKTLLKRRAPWNLERRNGATR</sequence>
<evidence type="ECO:0000256" key="12">
    <source>
        <dbReference type="ARBA" id="ARBA00023136"/>
    </source>
</evidence>
<keyword evidence="6" id="KW-0597">Phosphoprotein</keyword>
<keyword evidence="13" id="KW-1035">Host cytoplasm</keyword>
<keyword evidence="7" id="KW-0945">Host-virus interaction</keyword>
<reference evidence="14" key="1">
    <citation type="journal article" date="2014" name="Viruses">
        <title>Full-length genome analyses of two new simian immunodeficiency virus (SIV) strains from mustached monkeys (C. Cephus) in Gabon illustrate a complex evolutionary history among the SIVmus/mon/gsn lineage.</title>
        <authorList>
            <person name="Liegeois F."/>
            <person name="Schmidt F."/>
            <person name="Boue V."/>
            <person name="Butel C."/>
            <person name="Mouacha F."/>
            <person name="Ngari P."/>
            <person name="Ondo B.M."/>
            <person name="Leroy E."/>
            <person name="Heeney J.L."/>
            <person name="Delaporte E."/>
            <person name="Peeters M."/>
            <person name="Rouet F."/>
        </authorList>
    </citation>
    <scope>NUCLEOTIDE SEQUENCE</scope>
    <source>
        <strain evidence="14">SIVmus-11GabPts02</strain>
    </source>
</reference>